<dbReference type="Proteomes" id="UP001209681">
    <property type="component" value="Unassembled WGS sequence"/>
</dbReference>
<proteinExistence type="predicted"/>
<accession>A0ABT3NC59</accession>
<evidence type="ECO:0000313" key="3">
    <source>
        <dbReference type="Proteomes" id="UP001209681"/>
    </source>
</evidence>
<dbReference type="EMBL" id="JAPFPW010000021">
    <property type="protein sequence ID" value="MCW7755060.1"/>
    <property type="molecule type" value="Genomic_DNA"/>
</dbReference>
<reference evidence="2 3" key="1">
    <citation type="submission" date="2022-11" db="EMBL/GenBank/DDBJ databases">
        <title>Desulfobotulus tamanensis H1 sp. nov. - anaerobic, alkaliphilic, sulphate reducing bacterium isolated from terrestrial mud volcano.</title>
        <authorList>
            <person name="Frolova A."/>
            <person name="Merkel A.Y."/>
            <person name="Slobodkin A.I."/>
        </authorList>
    </citation>
    <scope>NUCLEOTIDE SEQUENCE [LARGE SCALE GENOMIC DNA]</scope>
    <source>
        <strain evidence="2 3">H1</strain>
    </source>
</reference>
<evidence type="ECO:0000313" key="2">
    <source>
        <dbReference type="EMBL" id="MCW7755060.1"/>
    </source>
</evidence>
<name>A0ABT3NC59_9BACT</name>
<feature type="domain" description="N-acetyltransferase" evidence="1">
    <location>
        <begin position="78"/>
        <end position="173"/>
    </location>
</feature>
<sequence>MVFFLKRAFISIKDEGLLNFLKNIINFILFQMGMRPSHTFFFVYDFQDKDLIPTEQNNLLCLNFSLSIVNTVDACNDYEIPDKLKQLPLREWFEKKSILFFVLRNNKIAAYAWVHFDFYDNLGPAGTLYLDSQEVFIGPFFTVTEHRKKGLYDLLMKQILCFLRVQGIQKAYGSSNIENMATVRVLLVKNKFKLIGLVTAGSQKKNIIDFAASDKPFSEKVI</sequence>
<dbReference type="InterPro" id="IPR016181">
    <property type="entry name" value="Acyl_CoA_acyltransferase"/>
</dbReference>
<evidence type="ECO:0000259" key="1">
    <source>
        <dbReference type="Pfam" id="PF00583"/>
    </source>
</evidence>
<dbReference type="CDD" id="cd04301">
    <property type="entry name" value="NAT_SF"/>
    <property type="match status" value="1"/>
</dbReference>
<gene>
    <name evidence="2" type="ORF">OOT00_13810</name>
</gene>
<dbReference type="SUPFAM" id="SSF55729">
    <property type="entry name" value="Acyl-CoA N-acyltransferases (Nat)"/>
    <property type="match status" value="1"/>
</dbReference>
<dbReference type="Gene3D" id="3.40.630.30">
    <property type="match status" value="1"/>
</dbReference>
<comment type="caution">
    <text evidence="2">The sequence shown here is derived from an EMBL/GenBank/DDBJ whole genome shotgun (WGS) entry which is preliminary data.</text>
</comment>
<keyword evidence="3" id="KW-1185">Reference proteome</keyword>
<dbReference type="Pfam" id="PF00583">
    <property type="entry name" value="Acetyltransf_1"/>
    <property type="match status" value="1"/>
</dbReference>
<protein>
    <submittedName>
        <fullName evidence="2">GNAT family N-acetyltransferase</fullName>
    </submittedName>
</protein>
<dbReference type="InterPro" id="IPR000182">
    <property type="entry name" value="GNAT_dom"/>
</dbReference>
<organism evidence="2 3">
    <name type="scientific">Desulfobotulus pelophilus</name>
    <dbReference type="NCBI Taxonomy" id="2823377"/>
    <lineage>
        <taxon>Bacteria</taxon>
        <taxon>Pseudomonadati</taxon>
        <taxon>Thermodesulfobacteriota</taxon>
        <taxon>Desulfobacteria</taxon>
        <taxon>Desulfobacterales</taxon>
        <taxon>Desulfobacteraceae</taxon>
        <taxon>Desulfobotulus</taxon>
    </lineage>
</organism>
<dbReference type="RefSeq" id="WP_265425975.1">
    <property type="nucleotide sequence ID" value="NZ_JAPFPW010000021.1"/>
</dbReference>